<feature type="compositionally biased region" description="Low complexity" evidence="6">
    <location>
        <begin position="96"/>
        <end position="108"/>
    </location>
</feature>
<dbReference type="InterPro" id="IPR051089">
    <property type="entry name" value="prtT"/>
</dbReference>
<sequence>MPIDFSESRQTPLGGSAPTVTGPSPLAMERDPRLVAPRLRLNIALALDLTTLSLCIEADLHHGDADLGPEQPAGGHTGQSLPAANARTKPSGDGCSSSAARAKTSSTGRASPLVDLAFDFSGPVTSFTDSSAVASDSHATGRLADADLPPEPSFIGITEAGGGDSASDEDPMADVARMAPLGRLVSEMESVRRGSSSHHPAIDAKHGGDGPSRKRARLETGHIGASSSSYPSRDPMDPIEIGLCDVDESRELVSTFFRECHVTLPIFDPASDTWESLRRRSAFVLTAIMMVGARMRDSGAPPSELQRRCQEHAESMGKAVSSNQWLTWQAQSTLLYSSSQGSADDIEVVQGLIILASWGDASWRMGGHAFRIAMEMGLYRCLPQLVKTDMGAYKSPTDLEKDRPLVIGARVWLALCKMEYDFSGPVQMLPQQIIDDVEADNEYFAEWHSDWLGYYDRLKIPQGDYLRDILFTGMCHSILTTNTRLLLGITGHRDVASLSSARKEALAKSIHAASSLVHMAVCSTGYSPTLTAANCLTQFGMVFTARILIRLAGLMPEAIDLRRTAKELEALAVILQQVPGHHLSEQVHQALDRARRNRVLPPASRASSPPHGKDPLPILPGALAGDAPEAQGNSQQMSFEDLEQIFNSYASSNYVSTAYRERHAHLLQFGDEQLFNNDVFDFLAQPDLGGFSN</sequence>
<dbReference type="GO" id="GO:0000976">
    <property type="term" value="F:transcription cis-regulatory region binding"/>
    <property type="evidence" value="ECO:0007669"/>
    <property type="project" value="TreeGrafter"/>
</dbReference>
<feature type="region of interest" description="Disordered" evidence="6">
    <location>
        <begin position="601"/>
        <end position="635"/>
    </location>
</feature>
<proteinExistence type="predicted"/>
<evidence type="ECO:0000256" key="6">
    <source>
        <dbReference type="SAM" id="MobiDB-lite"/>
    </source>
</evidence>
<evidence type="ECO:0000313" key="9">
    <source>
        <dbReference type="Proteomes" id="UP000279259"/>
    </source>
</evidence>
<dbReference type="Proteomes" id="UP000279259">
    <property type="component" value="Unassembled WGS sequence"/>
</dbReference>
<dbReference type="PANTHER" id="PTHR31845:SF17">
    <property type="entry name" value="ZN(II)2CYS6 TRANSCRIPTION FACTOR (EUROFUNG)"/>
    <property type="match status" value="1"/>
</dbReference>
<dbReference type="OrthoDB" id="4454541at2759"/>
<feature type="domain" description="Xylanolytic transcriptional activator regulatory" evidence="7">
    <location>
        <begin position="254"/>
        <end position="383"/>
    </location>
</feature>
<dbReference type="AlphaFoldDB" id="A0A427XPV0"/>
<dbReference type="PANTHER" id="PTHR31845">
    <property type="entry name" value="FINGER DOMAIN PROTEIN, PUTATIVE-RELATED"/>
    <property type="match status" value="1"/>
</dbReference>
<keyword evidence="2" id="KW-0805">Transcription regulation</keyword>
<dbReference type="EMBL" id="RSCD01000032">
    <property type="protein sequence ID" value="RSH80872.1"/>
    <property type="molecule type" value="Genomic_DNA"/>
</dbReference>
<evidence type="ECO:0000256" key="1">
    <source>
        <dbReference type="ARBA" id="ARBA00004123"/>
    </source>
</evidence>
<feature type="compositionally biased region" description="Basic and acidic residues" evidence="6">
    <location>
        <begin position="200"/>
        <end position="215"/>
    </location>
</feature>
<dbReference type="CDD" id="cd12148">
    <property type="entry name" value="fungal_TF_MHR"/>
    <property type="match status" value="1"/>
</dbReference>
<gene>
    <name evidence="8" type="ORF">EHS25_007041</name>
</gene>
<dbReference type="GO" id="GO:0008270">
    <property type="term" value="F:zinc ion binding"/>
    <property type="evidence" value="ECO:0007669"/>
    <property type="project" value="InterPro"/>
</dbReference>
<organism evidence="8 9">
    <name type="scientific">Saitozyma podzolica</name>
    <dbReference type="NCBI Taxonomy" id="1890683"/>
    <lineage>
        <taxon>Eukaryota</taxon>
        <taxon>Fungi</taxon>
        <taxon>Dikarya</taxon>
        <taxon>Basidiomycota</taxon>
        <taxon>Agaricomycotina</taxon>
        <taxon>Tremellomycetes</taxon>
        <taxon>Tremellales</taxon>
        <taxon>Trimorphomycetaceae</taxon>
        <taxon>Saitozyma</taxon>
    </lineage>
</organism>
<comment type="subcellular location">
    <subcellularLocation>
        <location evidence="1">Nucleus</location>
    </subcellularLocation>
</comment>
<feature type="region of interest" description="Disordered" evidence="6">
    <location>
        <begin position="1"/>
        <end position="28"/>
    </location>
</feature>
<keyword evidence="4" id="KW-0804">Transcription</keyword>
<dbReference type="InterPro" id="IPR007219">
    <property type="entry name" value="XnlR_reg_dom"/>
</dbReference>
<evidence type="ECO:0000256" key="5">
    <source>
        <dbReference type="ARBA" id="ARBA00023242"/>
    </source>
</evidence>
<evidence type="ECO:0000256" key="3">
    <source>
        <dbReference type="ARBA" id="ARBA00023125"/>
    </source>
</evidence>
<name>A0A427XPV0_9TREE</name>
<evidence type="ECO:0000259" key="7">
    <source>
        <dbReference type="Pfam" id="PF04082"/>
    </source>
</evidence>
<feature type="region of interest" description="Disordered" evidence="6">
    <location>
        <begin position="66"/>
        <end position="108"/>
    </location>
</feature>
<dbReference type="GO" id="GO:0005634">
    <property type="term" value="C:nucleus"/>
    <property type="evidence" value="ECO:0007669"/>
    <property type="project" value="UniProtKB-SubCell"/>
</dbReference>
<dbReference type="GO" id="GO:0006351">
    <property type="term" value="P:DNA-templated transcription"/>
    <property type="evidence" value="ECO:0007669"/>
    <property type="project" value="InterPro"/>
</dbReference>
<keyword evidence="9" id="KW-1185">Reference proteome</keyword>
<feature type="region of interest" description="Disordered" evidence="6">
    <location>
        <begin position="191"/>
        <end position="215"/>
    </location>
</feature>
<comment type="caution">
    <text evidence="8">The sequence shown here is derived from an EMBL/GenBank/DDBJ whole genome shotgun (WGS) entry which is preliminary data.</text>
</comment>
<keyword evidence="3" id="KW-0238">DNA-binding</keyword>
<evidence type="ECO:0000313" key="8">
    <source>
        <dbReference type="EMBL" id="RSH80872.1"/>
    </source>
</evidence>
<dbReference type="Pfam" id="PF04082">
    <property type="entry name" value="Fungal_trans"/>
    <property type="match status" value="1"/>
</dbReference>
<evidence type="ECO:0000256" key="2">
    <source>
        <dbReference type="ARBA" id="ARBA00023015"/>
    </source>
</evidence>
<dbReference type="GO" id="GO:0000981">
    <property type="term" value="F:DNA-binding transcription factor activity, RNA polymerase II-specific"/>
    <property type="evidence" value="ECO:0007669"/>
    <property type="project" value="TreeGrafter"/>
</dbReference>
<reference evidence="8 9" key="1">
    <citation type="submission" date="2018-11" db="EMBL/GenBank/DDBJ databases">
        <title>Genome sequence of Saitozyma podzolica DSM 27192.</title>
        <authorList>
            <person name="Aliyu H."/>
            <person name="Gorte O."/>
            <person name="Ochsenreither K."/>
        </authorList>
    </citation>
    <scope>NUCLEOTIDE SEQUENCE [LARGE SCALE GENOMIC DNA]</scope>
    <source>
        <strain evidence="8 9">DSM 27192</strain>
    </source>
</reference>
<protein>
    <recommendedName>
        <fullName evidence="7">Xylanolytic transcriptional activator regulatory domain-containing protein</fullName>
    </recommendedName>
</protein>
<evidence type="ECO:0000256" key="4">
    <source>
        <dbReference type="ARBA" id="ARBA00023163"/>
    </source>
</evidence>
<feature type="compositionally biased region" description="Polar residues" evidence="6">
    <location>
        <begin position="8"/>
        <end position="22"/>
    </location>
</feature>
<keyword evidence="5" id="KW-0539">Nucleus</keyword>
<accession>A0A427XPV0</accession>